<keyword evidence="15" id="KW-0472">Membrane</keyword>
<dbReference type="InterPro" id="IPR007716">
    <property type="entry name" value="NPL4_Zn-bd_put"/>
</dbReference>
<keyword evidence="12" id="KW-0862">Zinc</keyword>
<keyword evidence="9" id="KW-0863">Zinc-finger</keyword>
<evidence type="ECO:0000256" key="17">
    <source>
        <dbReference type="ARBA" id="ARBA00024703"/>
    </source>
</evidence>
<keyword evidence="14" id="KW-0811">Translocation</keyword>
<keyword evidence="21" id="KW-1185">Reference proteome</keyword>
<dbReference type="EMBL" id="QKWK01000004">
    <property type="protein sequence ID" value="TXT11250.1"/>
    <property type="molecule type" value="Genomic_DNA"/>
</dbReference>
<evidence type="ECO:0000259" key="19">
    <source>
        <dbReference type="PROSITE" id="PS50249"/>
    </source>
</evidence>
<evidence type="ECO:0000256" key="6">
    <source>
        <dbReference type="ARBA" id="ARBA00022448"/>
    </source>
</evidence>
<dbReference type="InterPro" id="IPR037518">
    <property type="entry name" value="MPN"/>
</dbReference>
<dbReference type="Pfam" id="PF05021">
    <property type="entry name" value="NPL4"/>
    <property type="match status" value="1"/>
</dbReference>
<dbReference type="AlphaFoldDB" id="A0A7D8V190"/>
<evidence type="ECO:0000256" key="3">
    <source>
        <dbReference type="ARBA" id="ARBA00004556"/>
    </source>
</evidence>
<comment type="subcellular location">
    <subcellularLocation>
        <location evidence="3">Cytoplasm</location>
        <location evidence="3">Perinuclear region</location>
    </subcellularLocation>
    <subcellularLocation>
        <location evidence="2">Endoplasmic reticulum membrane</location>
        <topology evidence="2">Peripheral membrane protein</topology>
        <orientation evidence="2">Cytoplasmic side</orientation>
    </subcellularLocation>
    <subcellularLocation>
        <location evidence="1">Nucleus membrane</location>
        <topology evidence="1">Peripheral membrane protein</topology>
        <orientation evidence="1">Cytoplasmic side</orientation>
    </subcellularLocation>
</comment>
<dbReference type="GO" id="GO:0015031">
    <property type="term" value="P:protein transport"/>
    <property type="evidence" value="ECO:0007669"/>
    <property type="project" value="UniProtKB-KW"/>
</dbReference>
<evidence type="ECO:0000256" key="18">
    <source>
        <dbReference type="SAM" id="MobiDB-lite"/>
    </source>
</evidence>
<keyword evidence="11" id="KW-0256">Endoplasmic reticulum</keyword>
<keyword evidence="10" id="KW-0509">mRNA transport</keyword>
<evidence type="ECO:0000256" key="12">
    <source>
        <dbReference type="ARBA" id="ARBA00022833"/>
    </source>
</evidence>
<dbReference type="GO" id="GO:0006511">
    <property type="term" value="P:ubiquitin-dependent protein catabolic process"/>
    <property type="evidence" value="ECO:0007669"/>
    <property type="project" value="InterPro"/>
</dbReference>
<gene>
    <name evidence="20" type="ORF">VHUM_02001</name>
</gene>
<evidence type="ECO:0000256" key="9">
    <source>
        <dbReference type="ARBA" id="ARBA00022771"/>
    </source>
</evidence>
<dbReference type="GO" id="GO:0008270">
    <property type="term" value="F:zinc ion binding"/>
    <property type="evidence" value="ECO:0007669"/>
    <property type="project" value="UniProtKB-KW"/>
</dbReference>
<proteinExistence type="inferred from homology"/>
<keyword evidence="7" id="KW-0963">Cytoplasm</keyword>
<name>A0A7D8V190_VANHU</name>
<keyword evidence="13" id="KW-0653">Protein transport</keyword>
<evidence type="ECO:0000313" key="21">
    <source>
        <dbReference type="Proteomes" id="UP000473826"/>
    </source>
</evidence>
<evidence type="ECO:0000313" key="20">
    <source>
        <dbReference type="EMBL" id="TXT11250.1"/>
    </source>
</evidence>
<protein>
    <recommendedName>
        <fullName evidence="5">Nuclear protein localization protein 4</fullName>
    </recommendedName>
</protein>
<dbReference type="Gene3D" id="3.10.20.90">
    <property type="entry name" value="Phosphatidylinositol 3-kinase Catalytic Subunit, Chain A, domain 1"/>
    <property type="match status" value="1"/>
</dbReference>
<evidence type="ECO:0000256" key="14">
    <source>
        <dbReference type="ARBA" id="ARBA00023010"/>
    </source>
</evidence>
<feature type="compositionally biased region" description="Low complexity" evidence="18">
    <location>
        <begin position="99"/>
        <end position="135"/>
    </location>
</feature>
<dbReference type="PANTHER" id="PTHR12710:SF0">
    <property type="entry name" value="NUCLEAR PROTEIN LOCALIZATION PROTEIN 4 HOMOLOG"/>
    <property type="match status" value="1"/>
</dbReference>
<feature type="region of interest" description="Disordered" evidence="18">
    <location>
        <begin position="640"/>
        <end position="662"/>
    </location>
</feature>
<dbReference type="InterPro" id="IPR016563">
    <property type="entry name" value="Npl4"/>
</dbReference>
<organism evidence="20 21">
    <name type="scientific">Vanrija humicola</name>
    <name type="common">Yeast</name>
    <name type="synonym">Cryptococcus humicola</name>
    <dbReference type="NCBI Taxonomy" id="5417"/>
    <lineage>
        <taxon>Eukaryota</taxon>
        <taxon>Fungi</taxon>
        <taxon>Dikarya</taxon>
        <taxon>Basidiomycota</taxon>
        <taxon>Agaricomycotina</taxon>
        <taxon>Tremellomycetes</taxon>
        <taxon>Trichosporonales</taxon>
        <taxon>Trichosporonaceae</taxon>
        <taxon>Vanrija</taxon>
    </lineage>
</organism>
<dbReference type="GO" id="GO:0005789">
    <property type="term" value="C:endoplasmic reticulum membrane"/>
    <property type="evidence" value="ECO:0007669"/>
    <property type="project" value="UniProtKB-SubCell"/>
</dbReference>
<dbReference type="GO" id="GO:0031625">
    <property type="term" value="F:ubiquitin protein ligase binding"/>
    <property type="evidence" value="ECO:0007669"/>
    <property type="project" value="TreeGrafter"/>
</dbReference>
<dbReference type="CDD" id="cd08061">
    <property type="entry name" value="MPN_NPL4"/>
    <property type="match status" value="1"/>
</dbReference>
<dbReference type="GO" id="GO:0048471">
    <property type="term" value="C:perinuclear region of cytoplasm"/>
    <property type="evidence" value="ECO:0007669"/>
    <property type="project" value="UniProtKB-SubCell"/>
</dbReference>
<feature type="domain" description="MPN" evidence="19">
    <location>
        <begin position="268"/>
        <end position="414"/>
    </location>
</feature>
<comment type="function">
    <text evidence="17">Involved in the import of nuclear-targeted proteins into the nucleus and the export of poly(A) RNA out of the nucleus. Has a role in the endoplasmic reticulum-associated degradation (ERAD) pathway.</text>
</comment>
<evidence type="ECO:0000256" key="13">
    <source>
        <dbReference type="ARBA" id="ARBA00022927"/>
    </source>
</evidence>
<feature type="region of interest" description="Disordered" evidence="18">
    <location>
        <begin position="99"/>
        <end position="139"/>
    </location>
</feature>
<evidence type="ECO:0000256" key="15">
    <source>
        <dbReference type="ARBA" id="ARBA00023136"/>
    </source>
</evidence>
<sequence length="694" mass="74539">MSSQHILTHQLLRIRSPAGTARITVEPTTSGEDLTAKILETIPKSEPQPDLSTVTLSNQPGAAAEKVTLDALKGRKVSDMGFSHGDLLFLSYKPLEAGSSTPSAPAAPAPATLRGGPAAPSASTSGTATPSAVPTGPNLEHVVEPDIDVYWNSQSGKIDRKRDNAFCRHGEKAMCDYCMPLEPYDAKYQAENQIKHLSFHAYLRKLLAGRPPSAASSSSVPPLTPLSLAVLTPCPSGTHAPFPEGICSKCQPSALTLQSQSFRMVDHVEFATPAIIDSLLSAWRRTGTQRFGFLIGRYDKYEKVPMGVKAVVEAVWEPQQEGEVDGLTIETPWEDEKRVTEIAAWCQKGLGVVGMIYTDLTPDPEDITKTLYKRHAQSYTASGLEMLASAQYQVSHPLATKASPTGAFSSRFVTCCLTGTEEGGIDATCWQATEQAEAMVKANTVEGSVDPSVVRVRKPGDGEYIPEVFYSFKNEYGIQVKMPAKPTFPVEYLFVNVTHGFPVDPDPLFVSTNFPVENRPGLHNQSLEVVIRELLKILGGSDLEVSDTGTWPARIKKEVEKWLSDWHLVTFLCLHGSFSTEEQKLIGQVATAHANPKHANSLEKLFHSPGWQTLLMLAESTKGASAGFGNDSGTTAEQLAGMGIESPGGSGSAERSGTGTPAVAPDVGGEKACPHCTFINEATATDCMVCGLPL</sequence>
<evidence type="ECO:0000256" key="4">
    <source>
        <dbReference type="ARBA" id="ARBA00011025"/>
    </source>
</evidence>
<reference evidence="20 21" key="1">
    <citation type="journal article" date="2019" name="PLoS Genet.">
        <title>Convergent evolution of linked mating-type loci in basidiomycete fungi.</title>
        <authorList>
            <person name="Sun S."/>
            <person name="Coelho M.A."/>
            <person name="Heitman J."/>
            <person name="Nowrousian M."/>
        </authorList>
    </citation>
    <scope>NUCLEOTIDE SEQUENCE [LARGE SCALE GENOMIC DNA]</scope>
    <source>
        <strain evidence="20 21">CBS 4282</strain>
    </source>
</reference>
<dbReference type="InterPro" id="IPR007717">
    <property type="entry name" value="NPL4_C"/>
</dbReference>
<accession>A0A7D8V190</accession>
<dbReference type="GO" id="GO:0031965">
    <property type="term" value="C:nuclear membrane"/>
    <property type="evidence" value="ECO:0007669"/>
    <property type="project" value="UniProtKB-SubCell"/>
</dbReference>
<evidence type="ECO:0000256" key="10">
    <source>
        <dbReference type="ARBA" id="ARBA00022816"/>
    </source>
</evidence>
<keyword evidence="6" id="KW-0813">Transport</keyword>
<evidence type="ECO:0000256" key="11">
    <source>
        <dbReference type="ARBA" id="ARBA00022824"/>
    </source>
</evidence>
<evidence type="ECO:0000256" key="1">
    <source>
        <dbReference type="ARBA" id="ARBA00004335"/>
    </source>
</evidence>
<dbReference type="SMART" id="SM00547">
    <property type="entry name" value="ZnF_RBZ"/>
    <property type="match status" value="1"/>
</dbReference>
<evidence type="ECO:0000256" key="5">
    <source>
        <dbReference type="ARBA" id="ARBA00019709"/>
    </source>
</evidence>
<dbReference type="Proteomes" id="UP000473826">
    <property type="component" value="Unassembled WGS sequence"/>
</dbReference>
<evidence type="ECO:0000256" key="16">
    <source>
        <dbReference type="ARBA" id="ARBA00023242"/>
    </source>
</evidence>
<evidence type="ECO:0000256" key="7">
    <source>
        <dbReference type="ARBA" id="ARBA00022490"/>
    </source>
</evidence>
<keyword evidence="8" id="KW-0479">Metal-binding</keyword>
<evidence type="ECO:0000256" key="2">
    <source>
        <dbReference type="ARBA" id="ARBA00004397"/>
    </source>
</evidence>
<comment type="caution">
    <text evidence="20">The sequence shown here is derived from an EMBL/GenBank/DDBJ whole genome shotgun (WGS) entry which is preliminary data.</text>
</comment>
<dbReference type="FunFam" id="3.10.20.90:FF:000243">
    <property type="entry name" value="Nuclear protein localization protein 4"/>
    <property type="match status" value="1"/>
</dbReference>
<dbReference type="Pfam" id="PF05020">
    <property type="entry name" value="zf-NPL4"/>
    <property type="match status" value="1"/>
</dbReference>
<dbReference type="GO" id="GO:0043130">
    <property type="term" value="F:ubiquitin binding"/>
    <property type="evidence" value="ECO:0007669"/>
    <property type="project" value="TreeGrafter"/>
</dbReference>
<evidence type="ECO:0000256" key="8">
    <source>
        <dbReference type="ARBA" id="ARBA00022723"/>
    </source>
</evidence>
<dbReference type="PROSITE" id="PS50249">
    <property type="entry name" value="MPN"/>
    <property type="match status" value="1"/>
</dbReference>
<dbReference type="OrthoDB" id="10251089at2759"/>
<dbReference type="GO" id="GO:0051028">
    <property type="term" value="P:mRNA transport"/>
    <property type="evidence" value="ECO:0007669"/>
    <property type="project" value="UniProtKB-KW"/>
</dbReference>
<dbReference type="PANTHER" id="PTHR12710">
    <property type="entry name" value="NUCLEAR PROTEIN LOCALIZATION 4"/>
    <property type="match status" value="1"/>
</dbReference>
<dbReference type="InterPro" id="IPR001876">
    <property type="entry name" value="Znf_RanBP2"/>
</dbReference>
<dbReference type="PIRSF" id="PIRSF010052">
    <property type="entry name" value="Polyub_prc_Npl4"/>
    <property type="match status" value="1"/>
</dbReference>
<comment type="similarity">
    <text evidence="4">Belongs to the NPL4 family.</text>
</comment>
<keyword evidence="16" id="KW-0539">Nucleus</keyword>